<accession>A0A511R6T2</accession>
<dbReference type="EMBL" id="BJXL01000149">
    <property type="protein sequence ID" value="GEM84937.1"/>
    <property type="molecule type" value="Genomic_DNA"/>
</dbReference>
<proteinExistence type="predicted"/>
<reference evidence="2 3" key="1">
    <citation type="submission" date="2019-07" db="EMBL/GenBank/DDBJ databases">
        <title>Whole genome shotgun sequence of Meiothermus hypogaeus NBRC 106114.</title>
        <authorList>
            <person name="Hosoyama A."/>
            <person name="Uohara A."/>
            <person name="Ohji S."/>
            <person name="Ichikawa N."/>
        </authorList>
    </citation>
    <scope>NUCLEOTIDE SEQUENCE [LARGE SCALE GENOMIC DNA]</scope>
    <source>
        <strain evidence="2 3">NBRC 106114</strain>
    </source>
</reference>
<dbReference type="Proteomes" id="UP000321197">
    <property type="component" value="Unassembled WGS sequence"/>
</dbReference>
<name>A0A511R6T2_9DEIN</name>
<gene>
    <name evidence="2" type="ORF">MHY01S_31030</name>
</gene>
<dbReference type="OrthoDB" id="33953at2"/>
<organism evidence="2 3">
    <name type="scientific">Meiothermus hypogaeus NBRC 106114</name>
    <dbReference type="NCBI Taxonomy" id="1227553"/>
    <lineage>
        <taxon>Bacteria</taxon>
        <taxon>Thermotogati</taxon>
        <taxon>Deinococcota</taxon>
        <taxon>Deinococci</taxon>
        <taxon>Thermales</taxon>
        <taxon>Thermaceae</taxon>
        <taxon>Meiothermus</taxon>
    </lineage>
</organism>
<feature type="compositionally biased region" description="Basic and acidic residues" evidence="1">
    <location>
        <begin position="178"/>
        <end position="190"/>
    </location>
</feature>
<comment type="caution">
    <text evidence="2">The sequence shown here is derived from an EMBL/GenBank/DDBJ whole genome shotgun (WGS) entry which is preliminary data.</text>
</comment>
<evidence type="ECO:0000256" key="1">
    <source>
        <dbReference type="SAM" id="MobiDB-lite"/>
    </source>
</evidence>
<feature type="region of interest" description="Disordered" evidence="1">
    <location>
        <begin position="178"/>
        <end position="198"/>
    </location>
</feature>
<dbReference type="AlphaFoldDB" id="A0A511R6T2"/>
<evidence type="ECO:0000313" key="3">
    <source>
        <dbReference type="Proteomes" id="UP000321197"/>
    </source>
</evidence>
<sequence>MPKSEEMSKGVPCCPEVTAQPTCDFLDFHYRQLFPTTVVVNDRRQGVQVEVVIHARLERCAGALELGDLAYSTTLFPGERVRLFSTDRRSRFSFDSSSNLSYRNEQTTEEHFYMASMERFMSDLTVRDSSRSASRSQHSAEAHTETSGLFETIFSGPSVGVSGSYNGSSSSEFLRELRQHAEAAHSRAEMATRAASTVSIGEVNTRSHAEGQSEDHFESSSREFRNPNRCHAITFYFYRLNKTQTVRFKIVAIRRRVVDPAADTRVANLPQVSKGGVTAIPAAILASDPKRLEIEERARQSVLVGGRGLEANLGAISGIRAAAFVTPAVAEPLPEVVRERALRQVDQDLVRVGLLDKVGGQLSEQARLEFSFERKTSFPTPGFFVRGCLDECSICEESLQEEIKLEQERKRLQNEHLKRQIELMDKDQEHRCCPEPAE</sequence>
<dbReference type="RefSeq" id="WP_119339504.1">
    <property type="nucleotide sequence ID" value="NZ_BJXL01000149.1"/>
</dbReference>
<evidence type="ECO:0000313" key="2">
    <source>
        <dbReference type="EMBL" id="GEM84937.1"/>
    </source>
</evidence>
<protein>
    <submittedName>
        <fullName evidence="2">Uncharacterized protein</fullName>
    </submittedName>
</protein>